<feature type="transmembrane region" description="Helical" evidence="1">
    <location>
        <begin position="41"/>
        <end position="61"/>
    </location>
</feature>
<keyword evidence="1" id="KW-0812">Transmembrane</keyword>
<accession>A0A4R7DU74</accession>
<dbReference type="EMBL" id="SOAA01000069">
    <property type="protein sequence ID" value="TDS24391.1"/>
    <property type="molecule type" value="Genomic_DNA"/>
</dbReference>
<comment type="caution">
    <text evidence="2">The sequence shown here is derived from an EMBL/GenBank/DDBJ whole genome shotgun (WGS) entry which is preliminary data.</text>
</comment>
<feature type="transmembrane region" description="Helical" evidence="1">
    <location>
        <begin position="106"/>
        <end position="128"/>
    </location>
</feature>
<dbReference type="Proteomes" id="UP000295758">
    <property type="component" value="Unassembled WGS sequence"/>
</dbReference>
<organism evidence="2 3">
    <name type="scientific">Halanaerobium congolense</name>
    <dbReference type="NCBI Taxonomy" id="54121"/>
    <lineage>
        <taxon>Bacteria</taxon>
        <taxon>Bacillati</taxon>
        <taxon>Bacillota</taxon>
        <taxon>Clostridia</taxon>
        <taxon>Halanaerobiales</taxon>
        <taxon>Halanaerobiaceae</taxon>
        <taxon>Halanaerobium</taxon>
    </lineage>
</organism>
<name>A0A4R7DU74_9FIRM</name>
<proteinExistence type="predicted"/>
<reference evidence="2 3" key="1">
    <citation type="submission" date="2019-03" db="EMBL/GenBank/DDBJ databases">
        <title>Deep subsurface shale carbon reservoir microbial communities from Ohio and West Virginia, USA.</title>
        <authorList>
            <person name="Wrighton K."/>
        </authorList>
    </citation>
    <scope>NUCLEOTIDE SEQUENCE [LARGE SCALE GENOMIC DNA]</scope>
    <source>
        <strain evidence="2 3">UTICA-S4D12</strain>
    </source>
</reference>
<dbReference type="AlphaFoldDB" id="A0A4R7DU74"/>
<evidence type="ECO:0000313" key="3">
    <source>
        <dbReference type="Proteomes" id="UP000295758"/>
    </source>
</evidence>
<gene>
    <name evidence="2" type="ORF">BY453_1693</name>
</gene>
<evidence type="ECO:0000313" key="2">
    <source>
        <dbReference type="EMBL" id="TDS24391.1"/>
    </source>
</evidence>
<keyword evidence="1" id="KW-0472">Membrane</keyword>
<dbReference type="RefSeq" id="WP_089723431.1">
    <property type="nucleotide sequence ID" value="NZ_FNGB01000064.1"/>
</dbReference>
<evidence type="ECO:0000256" key="1">
    <source>
        <dbReference type="SAM" id="Phobius"/>
    </source>
</evidence>
<protein>
    <submittedName>
        <fullName evidence="2">Uncharacterized protein</fullName>
    </submittedName>
</protein>
<sequence length="181" mass="21099">MVDFIKRNKIPIIIIAIVLIFSFTLVKFVNINDLKIIEDGYLINLILIFLSLSVAIITLLFSTTEKIRDKIIENKFLGNNQIEKVSKNIDRNVNDIFEEMKQDTKFLFYCLIFAIAIIILESINIPNIQWPIKFINKMEFILMSKFSIILLSIISLRDILYSLLNIISIKNIIDNNQTKEN</sequence>
<feature type="transmembrane region" description="Helical" evidence="1">
    <location>
        <begin position="140"/>
        <end position="160"/>
    </location>
</feature>
<keyword evidence="1" id="KW-1133">Transmembrane helix</keyword>
<feature type="transmembrane region" description="Helical" evidence="1">
    <location>
        <begin position="12"/>
        <end position="29"/>
    </location>
</feature>